<accession>A0A7W4WF73</accession>
<sequence>MNNPLANSSSSTQPDTGTPEKLPMLKRELAIMAGRFARLLRRRFADDVSPVSVSLNFLEYRYREACGDTPLSDWQGDCRERIATDPQSPLNLLVQRLHLELLQVEMLLVAGLAEEHEGYADIFRSLHPGGLPRPTLGLVAQLLCPQGQQRARLWELIESTAGNRFPLFTGDAGQPFFTRSLGLQEGIWPHLLGIEVWPEKLSIFFPESVGAGLAAWLAEAEVRRAGQQLRGGRPITLLVSGEVVESAVNRAAVLCEHLGLRCCAVRVDAELQGENLRLLQAHCLMRGLVPLLVLPAGSGDIPALDFCDYPAPLIVCADGDSNTTAMMGRRPLQCLAIKTPGVSSLRAMWRQLLPEMAEQAEHLAARYPFEPAQAKLVCADLRSGGKLRAESAMAELAAAVRARSAGSLAAGIQLIHADADWSQLVLPEEQLRQLQDAASRLFLQSRVLDDWQFLRGRRGARGVRMLFSGPPGTGKTLSAEVMAGAMGVDLLQVDLSRVVSKWIGETEKNLAQVFATAENSRAVLFFDEADVLFGKRTEVSDAHDRYANLETAYLLSRLECYDGLAILATNYRQNIDTAFSRRLEFIIEFEEPGYRERLRLWQCHIPEGAPLAEDVNFSELASQFPIVGGHIRNAAVSAAFFAAREESPITRQNFFDAIRREYEKSGKAYREISRR</sequence>
<keyword evidence="2" id="KW-0547">Nucleotide-binding</keyword>
<dbReference type="Gene3D" id="3.40.50.300">
    <property type="entry name" value="P-loop containing nucleotide triphosphate hydrolases"/>
    <property type="match status" value="1"/>
</dbReference>
<keyword evidence="7" id="KW-1185">Reference proteome</keyword>
<evidence type="ECO:0000256" key="3">
    <source>
        <dbReference type="ARBA" id="ARBA00022840"/>
    </source>
</evidence>
<dbReference type="GO" id="GO:0016887">
    <property type="term" value="F:ATP hydrolysis activity"/>
    <property type="evidence" value="ECO:0007669"/>
    <property type="project" value="InterPro"/>
</dbReference>
<dbReference type="InterPro" id="IPR050221">
    <property type="entry name" value="26S_Proteasome_ATPase"/>
</dbReference>
<evidence type="ECO:0000259" key="5">
    <source>
        <dbReference type="SMART" id="SM00382"/>
    </source>
</evidence>
<dbReference type="SMART" id="SM00382">
    <property type="entry name" value="AAA"/>
    <property type="match status" value="1"/>
</dbReference>
<dbReference type="PANTHER" id="PTHR23073">
    <property type="entry name" value="26S PROTEASOME REGULATORY SUBUNIT"/>
    <property type="match status" value="1"/>
</dbReference>
<organism evidence="6 7">
    <name type="scientific">Microbulbifer rhizosphaerae</name>
    <dbReference type="NCBI Taxonomy" id="1562603"/>
    <lineage>
        <taxon>Bacteria</taxon>
        <taxon>Pseudomonadati</taxon>
        <taxon>Pseudomonadota</taxon>
        <taxon>Gammaproteobacteria</taxon>
        <taxon>Cellvibrionales</taxon>
        <taxon>Microbulbiferaceae</taxon>
        <taxon>Microbulbifer</taxon>
    </lineage>
</organism>
<feature type="region of interest" description="Disordered" evidence="4">
    <location>
        <begin position="1"/>
        <end position="21"/>
    </location>
</feature>
<dbReference type="InterPro" id="IPR003959">
    <property type="entry name" value="ATPase_AAA_core"/>
</dbReference>
<reference evidence="6 7" key="1">
    <citation type="submission" date="2020-08" db="EMBL/GenBank/DDBJ databases">
        <title>Genomic Encyclopedia of Type Strains, Phase III (KMG-III): the genomes of soil and plant-associated and newly described type strains.</title>
        <authorList>
            <person name="Whitman W."/>
        </authorList>
    </citation>
    <scope>NUCLEOTIDE SEQUENCE [LARGE SCALE GENOMIC DNA]</scope>
    <source>
        <strain evidence="6 7">CECT 8799</strain>
    </source>
</reference>
<dbReference type="InterPro" id="IPR003593">
    <property type="entry name" value="AAA+_ATPase"/>
</dbReference>
<evidence type="ECO:0000313" key="7">
    <source>
        <dbReference type="Proteomes" id="UP000535937"/>
    </source>
</evidence>
<comment type="caution">
    <text evidence="6">The sequence shown here is derived from an EMBL/GenBank/DDBJ whole genome shotgun (WGS) entry which is preliminary data.</text>
</comment>
<keyword evidence="3" id="KW-0067">ATP-binding</keyword>
<dbReference type="EMBL" id="JACHWZ010000024">
    <property type="protein sequence ID" value="MBB3063123.1"/>
    <property type="molecule type" value="Genomic_DNA"/>
</dbReference>
<dbReference type="Pfam" id="PF00004">
    <property type="entry name" value="AAA"/>
    <property type="match status" value="1"/>
</dbReference>
<dbReference type="RefSeq" id="WP_183463015.1">
    <property type="nucleotide sequence ID" value="NZ_JACHWZ010000024.1"/>
</dbReference>
<evidence type="ECO:0000256" key="2">
    <source>
        <dbReference type="ARBA" id="ARBA00022741"/>
    </source>
</evidence>
<dbReference type="InterPro" id="IPR027417">
    <property type="entry name" value="P-loop_NTPase"/>
</dbReference>
<gene>
    <name evidence="6" type="ORF">FHS09_003975</name>
</gene>
<dbReference type="Proteomes" id="UP000535937">
    <property type="component" value="Unassembled WGS sequence"/>
</dbReference>
<name>A0A7W4WF73_9GAMM</name>
<feature type="compositionally biased region" description="Polar residues" evidence="4">
    <location>
        <begin position="1"/>
        <end position="16"/>
    </location>
</feature>
<evidence type="ECO:0000256" key="4">
    <source>
        <dbReference type="SAM" id="MobiDB-lite"/>
    </source>
</evidence>
<dbReference type="AlphaFoldDB" id="A0A7W4WF73"/>
<protein>
    <recommendedName>
        <fullName evidence="5">AAA+ ATPase domain-containing protein</fullName>
    </recommendedName>
</protein>
<dbReference type="GO" id="GO:0005524">
    <property type="term" value="F:ATP binding"/>
    <property type="evidence" value="ECO:0007669"/>
    <property type="project" value="UniProtKB-KW"/>
</dbReference>
<dbReference type="CDD" id="cd19481">
    <property type="entry name" value="RecA-like_protease"/>
    <property type="match status" value="1"/>
</dbReference>
<proteinExistence type="inferred from homology"/>
<evidence type="ECO:0000256" key="1">
    <source>
        <dbReference type="ARBA" id="ARBA00006914"/>
    </source>
</evidence>
<feature type="domain" description="AAA+ ATPase" evidence="5">
    <location>
        <begin position="461"/>
        <end position="593"/>
    </location>
</feature>
<evidence type="ECO:0000313" key="6">
    <source>
        <dbReference type="EMBL" id="MBB3063123.1"/>
    </source>
</evidence>
<comment type="similarity">
    <text evidence="1">Belongs to the AAA ATPase family.</text>
</comment>
<dbReference type="SUPFAM" id="SSF52540">
    <property type="entry name" value="P-loop containing nucleoside triphosphate hydrolases"/>
    <property type="match status" value="1"/>
</dbReference>